<reference evidence="1 2" key="1">
    <citation type="journal article" date="2009" name="Proc. Natl. Acad. Sci. U.S.A.">
        <title>Biogeography of the Sulfolobus islandicus pan-genome.</title>
        <authorList>
            <person name="Reno M.L."/>
            <person name="Held N.L."/>
            <person name="Fields C.J."/>
            <person name="Burke P.V."/>
            <person name="Whitaker R.J."/>
        </authorList>
    </citation>
    <scope>NUCLEOTIDE SEQUENCE [LARGE SCALE GENOMIC DNA]</scope>
    <source>
        <strain evidence="2">M.16.4 / Kamchatka #3</strain>
    </source>
</reference>
<dbReference type="InterPro" id="IPR027417">
    <property type="entry name" value="P-loop_NTPase"/>
</dbReference>
<dbReference type="Proteomes" id="UP000001479">
    <property type="component" value="Chromosome"/>
</dbReference>
<gene>
    <name evidence="1" type="ordered locus">M164_0807</name>
</gene>
<proteinExistence type="predicted"/>
<protein>
    <recommendedName>
        <fullName evidence="3">ATPase</fullName>
    </recommendedName>
</protein>
<dbReference type="HOGENOM" id="CLU_188853_0_0_2"/>
<evidence type="ECO:0000313" key="1">
    <source>
        <dbReference type="EMBL" id="ACR41421.1"/>
    </source>
</evidence>
<evidence type="ECO:0008006" key="3">
    <source>
        <dbReference type="Google" id="ProtNLM"/>
    </source>
</evidence>
<dbReference type="AlphaFoldDB" id="C4KFQ7"/>
<dbReference type="EMBL" id="CP001402">
    <property type="protein sequence ID" value="ACR41421.1"/>
    <property type="molecule type" value="Genomic_DNA"/>
</dbReference>
<dbReference type="KEGG" id="sid:M164_0807"/>
<dbReference type="RefSeq" id="WP_012735731.1">
    <property type="nucleotide sequence ID" value="NC_012726.1"/>
</dbReference>
<organism evidence="1 2">
    <name type="scientific">Saccharolobus islandicus (strain M.16.4 / Kamchatka #3)</name>
    <name type="common">Sulfolobus islandicus</name>
    <dbReference type="NCBI Taxonomy" id="426118"/>
    <lineage>
        <taxon>Archaea</taxon>
        <taxon>Thermoproteota</taxon>
        <taxon>Thermoprotei</taxon>
        <taxon>Sulfolobales</taxon>
        <taxon>Sulfolobaceae</taxon>
        <taxon>Saccharolobus</taxon>
    </lineage>
</organism>
<accession>C4KFQ7</accession>
<sequence>MFDIRRRECNEIRNLKDWRLIYGRRKVGKTYLAMKCLNFDEYYLISRTLSIIHENNELSLKVINKTELKIFNL</sequence>
<dbReference type="Gene3D" id="3.40.50.300">
    <property type="entry name" value="P-loop containing nucleotide triphosphate hydrolases"/>
    <property type="match status" value="1"/>
</dbReference>
<evidence type="ECO:0000313" key="2">
    <source>
        <dbReference type="Proteomes" id="UP000001479"/>
    </source>
</evidence>
<name>C4KFQ7_SACI6</name>
<dbReference type="GeneID" id="84061216"/>